<protein>
    <submittedName>
        <fullName evidence="1">Uncharacterized protein</fullName>
    </submittedName>
</protein>
<dbReference type="AlphaFoldDB" id="A0A917BHZ5"/>
<accession>A0A917BHZ5</accession>
<gene>
    <name evidence="1" type="ORF">GCM10011399_38550</name>
</gene>
<proteinExistence type="predicted"/>
<dbReference type="Proteomes" id="UP000598775">
    <property type="component" value="Unassembled WGS sequence"/>
</dbReference>
<keyword evidence="2" id="KW-1185">Reference proteome</keyword>
<organism evidence="1 2">
    <name type="scientific">Subtercola lobariae</name>
    <dbReference type="NCBI Taxonomy" id="1588641"/>
    <lineage>
        <taxon>Bacteria</taxon>
        <taxon>Bacillati</taxon>
        <taxon>Actinomycetota</taxon>
        <taxon>Actinomycetes</taxon>
        <taxon>Micrococcales</taxon>
        <taxon>Microbacteriaceae</taxon>
        <taxon>Subtercola</taxon>
    </lineage>
</organism>
<name>A0A917BHZ5_9MICO</name>
<dbReference type="EMBL" id="BMGP01000021">
    <property type="protein sequence ID" value="GGF42193.1"/>
    <property type="molecule type" value="Genomic_DNA"/>
</dbReference>
<comment type="caution">
    <text evidence="1">The sequence shown here is derived from an EMBL/GenBank/DDBJ whole genome shotgun (WGS) entry which is preliminary data.</text>
</comment>
<reference evidence="1 2" key="1">
    <citation type="journal article" date="2014" name="Int. J. Syst. Evol. Microbiol.">
        <title>Complete genome sequence of Corynebacterium casei LMG S-19264T (=DSM 44701T), isolated from a smear-ripened cheese.</title>
        <authorList>
            <consortium name="US DOE Joint Genome Institute (JGI-PGF)"/>
            <person name="Walter F."/>
            <person name="Albersmeier A."/>
            <person name="Kalinowski J."/>
            <person name="Ruckert C."/>
        </authorList>
    </citation>
    <scope>NUCLEOTIDE SEQUENCE [LARGE SCALE GENOMIC DNA]</scope>
    <source>
        <strain evidence="1 2">CGMCC 1.12976</strain>
    </source>
</reference>
<sequence>MSLCIQANRTDSHFSGSYLLVALMGGTFDIRVVQHVWLVRSFGVWKSGCVVAVLCTLLGPEGPGSLSVVWYLFTA</sequence>
<evidence type="ECO:0000313" key="1">
    <source>
        <dbReference type="EMBL" id="GGF42193.1"/>
    </source>
</evidence>
<evidence type="ECO:0000313" key="2">
    <source>
        <dbReference type="Proteomes" id="UP000598775"/>
    </source>
</evidence>